<organism evidence="1 2">
    <name type="scientific">Phocaeicola coprophilus DSM 18228 = JCM 13818</name>
    <dbReference type="NCBI Taxonomy" id="547042"/>
    <lineage>
        <taxon>Bacteria</taxon>
        <taxon>Pseudomonadati</taxon>
        <taxon>Bacteroidota</taxon>
        <taxon>Bacteroidia</taxon>
        <taxon>Bacteroidales</taxon>
        <taxon>Bacteroidaceae</taxon>
        <taxon>Phocaeicola</taxon>
    </lineage>
</organism>
<dbReference type="eggNOG" id="ENOG50348QE">
    <property type="taxonomic scope" value="Bacteria"/>
</dbReference>
<dbReference type="Proteomes" id="UP000014073">
    <property type="component" value="Unassembled WGS sequence"/>
</dbReference>
<dbReference type="AlphaFoldDB" id="S0FEB4"/>
<sequence>MRDVTSIVYFPNFISRTKIKSAMNNITDVTILIAVIALALWPIVLFLMRFMHERRKRLDHIERMTRDELDNISTQKLVISVLKKIGCQPEINEEGHVTFKYQGDDFYIAAEEENRFIMIWNPWWGSINVDNEALPVLKEVINAVNVNSLVTTVYMVDEDEKTIGLHSRCHTFFSPNEGELEEHMKMLLDYFFDTHNAIKDNLNQLGSATGSEEEKKERVKVKGFAAYKENTVPIEPEKPAC</sequence>
<dbReference type="STRING" id="547042.BACCOPRO_02876"/>
<keyword evidence="2" id="KW-1185">Reference proteome</keyword>
<name>S0FEB4_9BACT</name>
<dbReference type="HOGENOM" id="CLU_1275624_0_0_10"/>
<proteinExistence type="predicted"/>
<evidence type="ECO:0000313" key="2">
    <source>
        <dbReference type="Proteomes" id="UP000014073"/>
    </source>
</evidence>
<accession>S0FEB4</accession>
<protein>
    <submittedName>
        <fullName evidence="1">Uncharacterized protein</fullName>
    </submittedName>
</protein>
<gene>
    <name evidence="1" type="ORF">BACCOPRO_02876</name>
</gene>
<reference evidence="1 2" key="1">
    <citation type="submission" date="2008-12" db="EMBL/GenBank/DDBJ databases">
        <authorList>
            <person name="Fulton L."/>
            <person name="Clifton S."/>
            <person name="Fulton B."/>
            <person name="Xu J."/>
            <person name="Minx P."/>
            <person name="Pepin K.H."/>
            <person name="Johnson M."/>
            <person name="Bhonagiri V."/>
            <person name="Nash W.E."/>
            <person name="Mardis E.R."/>
            <person name="Wilson R.K."/>
        </authorList>
    </citation>
    <scope>NUCLEOTIDE SEQUENCE [LARGE SCALE GENOMIC DNA]</scope>
    <source>
        <strain evidence="1 2">DSM 18228</strain>
    </source>
</reference>
<evidence type="ECO:0000313" key="1">
    <source>
        <dbReference type="EMBL" id="EEF77356.1"/>
    </source>
</evidence>
<dbReference type="EMBL" id="ACBW01000183">
    <property type="protein sequence ID" value="EEF77356.1"/>
    <property type="molecule type" value="Genomic_DNA"/>
</dbReference>
<comment type="caution">
    <text evidence="1">The sequence shown here is derived from an EMBL/GenBank/DDBJ whole genome shotgun (WGS) entry which is preliminary data.</text>
</comment>